<dbReference type="Proteomes" id="UP000093000">
    <property type="component" value="Unassembled WGS sequence"/>
</dbReference>
<dbReference type="InterPro" id="IPR016187">
    <property type="entry name" value="CTDL_fold"/>
</dbReference>
<dbReference type="InParanoid" id="A0A1C7NCI1"/>
<keyword evidence="4" id="KW-1185">Reference proteome</keyword>
<feature type="non-terminal residue" evidence="3">
    <location>
        <position position="358"/>
    </location>
</feature>
<evidence type="ECO:0008006" key="5">
    <source>
        <dbReference type="Google" id="ProtNLM"/>
    </source>
</evidence>
<proteinExistence type="predicted"/>
<evidence type="ECO:0000256" key="1">
    <source>
        <dbReference type="SAM" id="MobiDB-lite"/>
    </source>
</evidence>
<name>A0A1C7NCI1_9FUNG</name>
<evidence type="ECO:0000256" key="2">
    <source>
        <dbReference type="SAM" id="SignalP"/>
    </source>
</evidence>
<sequence>MAPRILTAALLAGMIVPSLAQNNESGFVCDYPGSDGYYFAKNLTFWDMANDSCGSAGVLASITNRNFEIATDLVRNCIGDNAAAWIGTWDYTAANPQVRKCLTLYVGDEDDGGGINVDCGNRRYAFCRRRPERINGPEYPPYLSPTDSGNGQASTSTTNTNTNTNTNTSPNTNPASTRTVTRDVTYTDVATITSTATTTSVSTAVDVTTITETSVATSTAYNATYIYSPIPPVYNTTLLAELLSEAQLLYDELFGVLGQAQNTTGILSELLSDATTAIGTISDLLGNATATSGNLTELIDNATTIIDALNNATANANNVSGVLDSANQNALGVIDTLNNLANSTADTVTGLLSDVTNA</sequence>
<evidence type="ECO:0000313" key="3">
    <source>
        <dbReference type="EMBL" id="OBZ86825.1"/>
    </source>
</evidence>
<dbReference type="OrthoDB" id="2251369at2759"/>
<gene>
    <name evidence="3" type="ORF">A0J61_05125</name>
</gene>
<dbReference type="SUPFAM" id="SSF56436">
    <property type="entry name" value="C-type lectin-like"/>
    <property type="match status" value="1"/>
</dbReference>
<dbReference type="AlphaFoldDB" id="A0A1C7NCI1"/>
<dbReference type="EMBL" id="LUGH01000269">
    <property type="protein sequence ID" value="OBZ86825.1"/>
    <property type="molecule type" value="Genomic_DNA"/>
</dbReference>
<reference evidence="3 4" key="1">
    <citation type="submission" date="2016-03" db="EMBL/GenBank/DDBJ databases">
        <title>Choanephora cucurbitarum.</title>
        <authorList>
            <person name="Min B."/>
            <person name="Park H."/>
            <person name="Park J.-H."/>
            <person name="Shin H.-D."/>
            <person name="Choi I.-G."/>
        </authorList>
    </citation>
    <scope>NUCLEOTIDE SEQUENCE [LARGE SCALE GENOMIC DNA]</scope>
    <source>
        <strain evidence="3 4">KUS-F28377</strain>
    </source>
</reference>
<feature type="chain" id="PRO_5008889615" description="C-type lectin domain-containing protein" evidence="2">
    <location>
        <begin position="21"/>
        <end position="358"/>
    </location>
</feature>
<feature type="signal peptide" evidence="2">
    <location>
        <begin position="1"/>
        <end position="20"/>
    </location>
</feature>
<evidence type="ECO:0000313" key="4">
    <source>
        <dbReference type="Proteomes" id="UP000093000"/>
    </source>
</evidence>
<accession>A0A1C7NCI1</accession>
<comment type="caution">
    <text evidence="3">The sequence shown here is derived from an EMBL/GenBank/DDBJ whole genome shotgun (WGS) entry which is preliminary data.</text>
</comment>
<keyword evidence="2" id="KW-0732">Signal</keyword>
<protein>
    <recommendedName>
        <fullName evidence="5">C-type lectin domain-containing protein</fullName>
    </recommendedName>
</protein>
<feature type="region of interest" description="Disordered" evidence="1">
    <location>
        <begin position="135"/>
        <end position="178"/>
    </location>
</feature>
<organism evidence="3 4">
    <name type="scientific">Choanephora cucurbitarum</name>
    <dbReference type="NCBI Taxonomy" id="101091"/>
    <lineage>
        <taxon>Eukaryota</taxon>
        <taxon>Fungi</taxon>
        <taxon>Fungi incertae sedis</taxon>
        <taxon>Mucoromycota</taxon>
        <taxon>Mucoromycotina</taxon>
        <taxon>Mucoromycetes</taxon>
        <taxon>Mucorales</taxon>
        <taxon>Mucorineae</taxon>
        <taxon>Choanephoraceae</taxon>
        <taxon>Choanephoroideae</taxon>
        <taxon>Choanephora</taxon>
    </lineage>
</organism>
<feature type="compositionally biased region" description="Low complexity" evidence="1">
    <location>
        <begin position="153"/>
        <end position="178"/>
    </location>
</feature>
<dbReference type="CDD" id="cd00037">
    <property type="entry name" value="CLECT"/>
    <property type="match status" value="1"/>
</dbReference>